<feature type="compositionally biased region" description="Basic and acidic residues" evidence="4">
    <location>
        <begin position="137"/>
        <end position="149"/>
    </location>
</feature>
<keyword evidence="7" id="KW-1185">Reference proteome</keyword>
<evidence type="ECO:0000313" key="7">
    <source>
        <dbReference type="Proteomes" id="UP001295684"/>
    </source>
</evidence>
<protein>
    <recommendedName>
        <fullName evidence="5">CHHC U11-48K-type domain-containing protein</fullName>
    </recommendedName>
</protein>
<dbReference type="EMBL" id="CAMPGE010015764">
    <property type="protein sequence ID" value="CAI2374368.1"/>
    <property type="molecule type" value="Genomic_DNA"/>
</dbReference>
<evidence type="ECO:0000313" key="6">
    <source>
        <dbReference type="EMBL" id="CAI2374368.1"/>
    </source>
</evidence>
<feature type="compositionally biased region" description="Basic and acidic residues" evidence="4">
    <location>
        <begin position="88"/>
        <end position="107"/>
    </location>
</feature>
<evidence type="ECO:0000256" key="1">
    <source>
        <dbReference type="ARBA" id="ARBA00022723"/>
    </source>
</evidence>
<keyword evidence="2" id="KW-0863">Zinc-finger</keyword>
<gene>
    <name evidence="6" type="ORF">ECRASSUSDP1_LOCUS15720</name>
</gene>
<evidence type="ECO:0000256" key="2">
    <source>
        <dbReference type="ARBA" id="ARBA00022771"/>
    </source>
</evidence>
<dbReference type="PROSITE" id="PS51800">
    <property type="entry name" value="ZF_CHHC_U11_48K"/>
    <property type="match status" value="1"/>
</dbReference>
<sequence length="180" mass="21485">MEDFENPKVECHFDRSHVMKRTRYQFHLVKCKAYKKFRDSGRPVFHCRWYYFHIFFTQEKLEEHEAHCPWKAEEPESHEELGQWEDDKDQHEEEKAATSDHDCEERVNGGWDSEEDEFKPGKTGDPWAGSWDLPVGESEKKNHELEEEKEITQEVQEAKEITDLIENLDFDSSDSDTENS</sequence>
<comment type="caution">
    <text evidence="6">The sequence shown here is derived from an EMBL/GenBank/DDBJ whole genome shotgun (WGS) entry which is preliminary data.</text>
</comment>
<keyword evidence="3" id="KW-0862">Zinc</keyword>
<dbReference type="Proteomes" id="UP001295684">
    <property type="component" value="Unassembled WGS sequence"/>
</dbReference>
<dbReference type="GO" id="GO:0008270">
    <property type="term" value="F:zinc ion binding"/>
    <property type="evidence" value="ECO:0007669"/>
    <property type="project" value="UniProtKB-KW"/>
</dbReference>
<evidence type="ECO:0000256" key="4">
    <source>
        <dbReference type="SAM" id="MobiDB-lite"/>
    </source>
</evidence>
<accession>A0AAD1XKH7</accession>
<proteinExistence type="predicted"/>
<dbReference type="AlphaFoldDB" id="A0AAD1XKH7"/>
<dbReference type="InterPro" id="IPR022776">
    <property type="entry name" value="TRM13/UPF0224_CHHC_Znf_dom"/>
</dbReference>
<name>A0AAD1XKH7_EUPCR</name>
<evidence type="ECO:0000259" key="5">
    <source>
        <dbReference type="PROSITE" id="PS51800"/>
    </source>
</evidence>
<keyword evidence="1" id="KW-0479">Metal-binding</keyword>
<feature type="region of interest" description="Disordered" evidence="4">
    <location>
        <begin position="71"/>
        <end position="149"/>
    </location>
</feature>
<evidence type="ECO:0000256" key="3">
    <source>
        <dbReference type="ARBA" id="ARBA00022833"/>
    </source>
</evidence>
<organism evidence="6 7">
    <name type="scientific">Euplotes crassus</name>
    <dbReference type="NCBI Taxonomy" id="5936"/>
    <lineage>
        <taxon>Eukaryota</taxon>
        <taxon>Sar</taxon>
        <taxon>Alveolata</taxon>
        <taxon>Ciliophora</taxon>
        <taxon>Intramacronucleata</taxon>
        <taxon>Spirotrichea</taxon>
        <taxon>Hypotrichia</taxon>
        <taxon>Euplotida</taxon>
        <taxon>Euplotidae</taxon>
        <taxon>Moneuplotes</taxon>
    </lineage>
</organism>
<feature type="domain" description="CHHC U11-48K-type" evidence="5">
    <location>
        <begin position="8"/>
        <end position="35"/>
    </location>
</feature>
<feature type="compositionally biased region" description="Basic and acidic residues" evidence="4">
    <location>
        <begin position="71"/>
        <end position="81"/>
    </location>
</feature>
<reference evidence="6" key="1">
    <citation type="submission" date="2023-07" db="EMBL/GenBank/DDBJ databases">
        <authorList>
            <consortium name="AG Swart"/>
            <person name="Singh M."/>
            <person name="Singh A."/>
            <person name="Seah K."/>
            <person name="Emmerich C."/>
        </authorList>
    </citation>
    <scope>NUCLEOTIDE SEQUENCE</scope>
    <source>
        <strain evidence="6">DP1</strain>
    </source>
</reference>